<organism evidence="2">
    <name type="scientific">Oscillatoriales cyanobacterium SpSt-418</name>
    <dbReference type="NCBI Taxonomy" id="2282169"/>
    <lineage>
        <taxon>Bacteria</taxon>
        <taxon>Bacillati</taxon>
        <taxon>Cyanobacteriota</taxon>
        <taxon>Cyanophyceae</taxon>
        <taxon>Oscillatoriophycideae</taxon>
        <taxon>Oscillatoriales</taxon>
    </lineage>
</organism>
<gene>
    <name evidence="2" type="ORF">ENR64_17675</name>
</gene>
<protein>
    <submittedName>
        <fullName evidence="2">TIGR04222 domain-containing membrane protein</fullName>
    </submittedName>
</protein>
<accession>A0A7C3KGR5</accession>
<name>A0A7C3KGR5_9CYAN</name>
<feature type="transmembrane region" description="Helical" evidence="1">
    <location>
        <begin position="337"/>
        <end position="358"/>
    </location>
</feature>
<proteinExistence type="predicted"/>
<feature type="transmembrane region" description="Helical" evidence="1">
    <location>
        <begin position="136"/>
        <end position="155"/>
    </location>
</feature>
<comment type="caution">
    <text evidence="2">The sequence shown here is derived from an EMBL/GenBank/DDBJ whole genome shotgun (WGS) entry which is preliminary data.</text>
</comment>
<keyword evidence="1" id="KW-1133">Transmembrane helix</keyword>
<dbReference type="AlphaFoldDB" id="A0A7C3KGR5"/>
<feature type="transmembrane region" description="Helical" evidence="1">
    <location>
        <begin position="304"/>
        <end position="325"/>
    </location>
</feature>
<dbReference type="NCBIfam" id="TIGR04222">
    <property type="entry name" value="near_uncomplex"/>
    <property type="match status" value="1"/>
</dbReference>
<feature type="transmembrane region" description="Helical" evidence="1">
    <location>
        <begin position="175"/>
        <end position="191"/>
    </location>
</feature>
<sequence>MKNHGWTRVYADRAIGEYKKFAFLTVVAPHQIVPSDAVDQVWHAHILLTQSYWHEFCPQVLGKPLHHHPARGGQQEHAEFHQLYDRTISSYRRYFGEPPTDIWSPPDIRFGSELTLQRINRSQYWLIPKCLPPMHWIHWHIMLLGISLPFSWVTAVQASETTTIGVNLNPDHVPLFYLAAIPLGLLIRYLIRYPKQQPRKPQLDLYETAYLAGGTSRATELAIARLVAEGYLLPIVASRTFTVIKPLSANAHPLEKQVMQQSQYTPQFKNLRQGGRYDTSSLRGNLERQKILLSGWKAFIGKSFGYYLVFSVLGPLAWMTWMSLLNIQPPDLNFSPWLYLALGLLTFCCIVPQGHTHWGSRVLTDLKKNHDAFDVLQRIALLGYTALSGGRLDALKQIYQAQLEEEAANAAGCGC</sequence>
<keyword evidence="1" id="KW-0812">Transmembrane</keyword>
<keyword evidence="1" id="KW-0472">Membrane</keyword>
<dbReference type="InterPro" id="IPR026467">
    <property type="entry name" value="Ser/Gly_Cys_C_dom"/>
</dbReference>
<evidence type="ECO:0000313" key="2">
    <source>
        <dbReference type="EMBL" id="HFM99551.1"/>
    </source>
</evidence>
<dbReference type="EMBL" id="DSRU01000255">
    <property type="protein sequence ID" value="HFM99551.1"/>
    <property type="molecule type" value="Genomic_DNA"/>
</dbReference>
<reference evidence="2" key="1">
    <citation type="journal article" date="2020" name="mSystems">
        <title>Genome- and Community-Level Interaction Insights into Carbon Utilization and Element Cycling Functions of Hydrothermarchaeota in Hydrothermal Sediment.</title>
        <authorList>
            <person name="Zhou Z."/>
            <person name="Liu Y."/>
            <person name="Xu W."/>
            <person name="Pan J."/>
            <person name="Luo Z.H."/>
            <person name="Li M."/>
        </authorList>
    </citation>
    <scope>NUCLEOTIDE SEQUENCE [LARGE SCALE GENOMIC DNA]</scope>
    <source>
        <strain evidence="2">SpSt-418</strain>
    </source>
</reference>
<evidence type="ECO:0000256" key="1">
    <source>
        <dbReference type="SAM" id="Phobius"/>
    </source>
</evidence>